<dbReference type="Proteomes" id="UP000244755">
    <property type="component" value="Chromosome 1"/>
</dbReference>
<gene>
    <name evidence="2" type="ORF">DA075_26725</name>
</gene>
<dbReference type="KEGG" id="mee:DA075_26725"/>
<dbReference type="RefSeq" id="WP_099955805.1">
    <property type="nucleotide sequence ID" value="NZ_CP028843.1"/>
</dbReference>
<dbReference type="AlphaFoldDB" id="A0A2R4WR62"/>
<keyword evidence="1" id="KW-1133">Transmembrane helix</keyword>
<name>A0A2R4WR62_9HYPH</name>
<sequence>MTWLGPIGSAGFGLVCGWLALHVAQGSRHRLRAAAFAAVLLAGGLVLILVRDDAVHEAGSLAALGAGSALGVVVRLRLSREPGGRSSLL</sequence>
<evidence type="ECO:0000313" key="3">
    <source>
        <dbReference type="Proteomes" id="UP000244755"/>
    </source>
</evidence>
<accession>A0A2R4WR62</accession>
<reference evidence="2 3" key="1">
    <citation type="submission" date="2018-04" db="EMBL/GenBank/DDBJ databases">
        <title>Methylobacterium sp. PR1016A genome.</title>
        <authorList>
            <person name="Park W."/>
        </authorList>
    </citation>
    <scope>NUCLEOTIDE SEQUENCE [LARGE SCALE GENOMIC DNA]</scope>
    <source>
        <strain evidence="2 3">PR1016A</strain>
    </source>
</reference>
<evidence type="ECO:0000313" key="2">
    <source>
        <dbReference type="EMBL" id="AWB24032.1"/>
    </source>
</evidence>
<keyword evidence="1" id="KW-0812">Transmembrane</keyword>
<feature type="transmembrane region" description="Helical" evidence="1">
    <location>
        <begin position="31"/>
        <end position="49"/>
    </location>
</feature>
<dbReference type="EMBL" id="CP028843">
    <property type="protein sequence ID" value="AWB24032.1"/>
    <property type="molecule type" value="Genomic_DNA"/>
</dbReference>
<feature type="transmembrane region" description="Helical" evidence="1">
    <location>
        <begin position="6"/>
        <end position="24"/>
    </location>
</feature>
<proteinExistence type="predicted"/>
<feature type="transmembrane region" description="Helical" evidence="1">
    <location>
        <begin position="61"/>
        <end position="78"/>
    </location>
</feature>
<organism evidence="2 3">
    <name type="scientific">Methylobacterium currus</name>
    <dbReference type="NCBI Taxonomy" id="2051553"/>
    <lineage>
        <taxon>Bacteria</taxon>
        <taxon>Pseudomonadati</taxon>
        <taxon>Pseudomonadota</taxon>
        <taxon>Alphaproteobacteria</taxon>
        <taxon>Hyphomicrobiales</taxon>
        <taxon>Methylobacteriaceae</taxon>
        <taxon>Methylobacterium</taxon>
    </lineage>
</organism>
<protein>
    <submittedName>
        <fullName evidence="2">Uncharacterized protein</fullName>
    </submittedName>
</protein>
<keyword evidence="1" id="KW-0472">Membrane</keyword>
<keyword evidence="3" id="KW-1185">Reference proteome</keyword>
<evidence type="ECO:0000256" key="1">
    <source>
        <dbReference type="SAM" id="Phobius"/>
    </source>
</evidence>